<sequence length="85" mass="9917">MMAQPHVINAITTNAFNLENKYDHLNIPPARNKKFLTLHTDYVLPFRDFQSILVLNKSLIAAIIICIRLHNFQTQCFANKRPTFF</sequence>
<evidence type="ECO:0000313" key="1">
    <source>
        <dbReference type="EMBL" id="KEC54571.1"/>
    </source>
</evidence>
<dbReference type="EMBL" id="AHPL01000010">
    <property type="protein sequence ID" value="KEC54571.1"/>
    <property type="molecule type" value="Genomic_DNA"/>
</dbReference>
<dbReference type="HOGENOM" id="CLU_161847_0_0_5"/>
<dbReference type="AlphaFoldDB" id="A0A067W6W5"/>
<protein>
    <submittedName>
        <fullName evidence="1">Uncharacterized protein</fullName>
    </submittedName>
</protein>
<evidence type="ECO:0000313" key="2">
    <source>
        <dbReference type="Proteomes" id="UP000027015"/>
    </source>
</evidence>
<comment type="caution">
    <text evidence="1">The sequence shown here is derived from an EMBL/GenBank/DDBJ whole genome shotgun (WGS) entry which is preliminary data.</text>
</comment>
<accession>A0A067W6W5</accession>
<proteinExistence type="predicted"/>
<dbReference type="Proteomes" id="UP000027015">
    <property type="component" value="Unassembled WGS sequence"/>
</dbReference>
<dbReference type="STRING" id="1134510.O9A_01185"/>
<organism evidence="1 2">
    <name type="scientific">Bartonella koehlerae C-29</name>
    <dbReference type="NCBI Taxonomy" id="1134510"/>
    <lineage>
        <taxon>Bacteria</taxon>
        <taxon>Pseudomonadati</taxon>
        <taxon>Pseudomonadota</taxon>
        <taxon>Alphaproteobacteria</taxon>
        <taxon>Hyphomicrobiales</taxon>
        <taxon>Bartonellaceae</taxon>
        <taxon>Bartonella</taxon>
    </lineage>
</organism>
<gene>
    <name evidence="1" type="ORF">O9A_01185</name>
</gene>
<name>A0A067W6W5_9HYPH</name>
<keyword evidence="2" id="KW-1185">Reference proteome</keyword>
<reference evidence="1 2" key="1">
    <citation type="submission" date="2012-04" db="EMBL/GenBank/DDBJ databases">
        <title>The Genome Sequence of Bartonella koehlerae C-29.</title>
        <authorList>
            <consortium name="The Broad Institute Genome Sequencing Platform"/>
            <consortium name="The Broad Institute Genome Sequencing Center for Infectious Disease"/>
            <person name="Feldgarden M."/>
            <person name="Kirby J."/>
            <person name="Kosoy M."/>
            <person name="Birtles R."/>
            <person name="Probert W.S."/>
            <person name="Chiaraviglio L."/>
            <person name="Walker B."/>
            <person name="Young S.K."/>
            <person name="Zeng Q."/>
            <person name="Gargeya S."/>
            <person name="Fitzgerald M."/>
            <person name="Haas B."/>
            <person name="Abouelleil A."/>
            <person name="Alvarado L."/>
            <person name="Arachchi H.M."/>
            <person name="Berlin A.M."/>
            <person name="Chapman S.B."/>
            <person name="Goldberg J."/>
            <person name="Griggs A."/>
            <person name="Gujja S."/>
            <person name="Hansen M."/>
            <person name="Howarth C."/>
            <person name="Imamovic A."/>
            <person name="Larimer J."/>
            <person name="McCowen C."/>
            <person name="Montmayeur A."/>
            <person name="Murphy C."/>
            <person name="Neiman D."/>
            <person name="Pearson M."/>
            <person name="Priest M."/>
            <person name="Roberts A."/>
            <person name="Saif S."/>
            <person name="Shea T."/>
            <person name="Sisk P."/>
            <person name="Sykes S."/>
            <person name="Wortman J."/>
            <person name="Nusbaum C."/>
            <person name="Birren B."/>
        </authorList>
    </citation>
    <scope>NUCLEOTIDE SEQUENCE [LARGE SCALE GENOMIC DNA]</scope>
    <source>
        <strain evidence="1 2">C-29</strain>
    </source>
</reference>